<evidence type="ECO:0000256" key="2">
    <source>
        <dbReference type="ARBA" id="ARBA00022692"/>
    </source>
</evidence>
<evidence type="ECO:0000313" key="10">
    <source>
        <dbReference type="Proteomes" id="UP000251714"/>
    </source>
</evidence>
<evidence type="ECO:0000313" key="9">
    <source>
        <dbReference type="EMBL" id="RBA22838.1"/>
    </source>
</evidence>
<feature type="transmembrane region" description="Helical" evidence="7">
    <location>
        <begin position="96"/>
        <end position="116"/>
    </location>
</feature>
<dbReference type="Pfam" id="PF20684">
    <property type="entry name" value="Fung_rhodopsin"/>
    <property type="match status" value="1"/>
</dbReference>
<accession>A0A365NQA1</accession>
<feature type="transmembrane region" description="Helical" evidence="7">
    <location>
        <begin position="42"/>
        <end position="64"/>
    </location>
</feature>
<organism evidence="9 10">
    <name type="scientific">Gibberella intermedia</name>
    <name type="common">Bulb rot disease fungus</name>
    <name type="synonym">Fusarium proliferatum</name>
    <dbReference type="NCBI Taxonomy" id="948311"/>
    <lineage>
        <taxon>Eukaryota</taxon>
        <taxon>Fungi</taxon>
        <taxon>Dikarya</taxon>
        <taxon>Ascomycota</taxon>
        <taxon>Pezizomycotina</taxon>
        <taxon>Sordariomycetes</taxon>
        <taxon>Hypocreomycetidae</taxon>
        <taxon>Hypocreales</taxon>
        <taxon>Nectriaceae</taxon>
        <taxon>Fusarium</taxon>
        <taxon>Fusarium fujikuroi species complex</taxon>
    </lineage>
</organism>
<gene>
    <name evidence="9" type="ORF">FPRO05_01185</name>
</gene>
<dbReference type="InterPro" id="IPR049326">
    <property type="entry name" value="Rhodopsin_dom_fungi"/>
</dbReference>
<evidence type="ECO:0000256" key="5">
    <source>
        <dbReference type="ARBA" id="ARBA00038359"/>
    </source>
</evidence>
<evidence type="ECO:0000256" key="7">
    <source>
        <dbReference type="SAM" id="Phobius"/>
    </source>
</evidence>
<feature type="domain" description="Rhodopsin" evidence="8">
    <location>
        <begin position="24"/>
        <end position="182"/>
    </location>
</feature>
<dbReference type="InterPro" id="IPR052337">
    <property type="entry name" value="SAT4-like"/>
</dbReference>
<feature type="compositionally biased region" description="Polar residues" evidence="6">
    <location>
        <begin position="294"/>
        <end position="313"/>
    </location>
</feature>
<reference evidence="9 10" key="1">
    <citation type="submission" date="2017-12" db="EMBL/GenBank/DDBJ databases">
        <title>Genome sequence of the mycotoxigenic crop pathogen Fusarium proliferatum, strain ITEM 2341 from Date Palm.</title>
        <authorList>
            <person name="Almiman B.F."/>
            <person name="Shittu T.A."/>
            <person name="Muthumeenakshi S."/>
            <person name="Baroncelli R."/>
            <person name="Sreenivasaprasada S."/>
        </authorList>
    </citation>
    <scope>NUCLEOTIDE SEQUENCE [LARGE SCALE GENOMIC DNA]</scope>
    <source>
        <strain evidence="9 10">ITEM 2341</strain>
    </source>
</reference>
<evidence type="ECO:0000259" key="8">
    <source>
        <dbReference type="Pfam" id="PF20684"/>
    </source>
</evidence>
<dbReference type="AlphaFoldDB" id="A0A365NQA1"/>
<comment type="caution">
    <text evidence="9">The sequence shown here is derived from an EMBL/GenBank/DDBJ whole genome shotgun (WGS) entry which is preliminary data.</text>
</comment>
<protein>
    <recommendedName>
        <fullName evidence="8">Rhodopsin domain-containing protein</fullName>
    </recommendedName>
</protein>
<dbReference type="PANTHER" id="PTHR33048:SF2">
    <property type="entry name" value="SRPK"/>
    <property type="match status" value="1"/>
</dbReference>
<feature type="transmembrane region" description="Helical" evidence="7">
    <location>
        <begin position="12"/>
        <end position="30"/>
    </location>
</feature>
<keyword evidence="3 7" id="KW-1133">Transmembrane helix</keyword>
<sequence length="386" mass="42747">MPQIEDRPSSWTFYVFGTLILFSRFAVRFKTVGWRGLQGDDFFSVLVLIFYAVDAFTVHLIYYLGTNIEAGVAAKSRTLTQDEIHEYETGSKLELAAWYAYTALIWSLKGTMLCFFSRMTIGTWHNMFVKTVSILCAASYLAVFLTITFGCFPTQKNWQVVPDPGEKCSFKMQNFLVTTVLNNRRAHPRNSNASPLETPSPLPQVRLPCPLQSPSNNPRKLVIGLLLSSGAFVIAAAITRVVLTISANPSALTINAWGVRETIVGVLTVNIPILRPIFSKSFWNGNAPNEITSSYRTTTHGTRGDNRTLTQDISGPYELTPSIDDGSKPSIRGSQDSIVSKTVRMADIVVSKSYQVSHDVNTYDGRSWYGDRNGASKASVHAETSV</sequence>
<keyword evidence="2 7" id="KW-0812">Transmembrane</keyword>
<evidence type="ECO:0000256" key="6">
    <source>
        <dbReference type="SAM" id="MobiDB-lite"/>
    </source>
</evidence>
<name>A0A365NQA1_GIBIN</name>
<dbReference type="Proteomes" id="UP000251714">
    <property type="component" value="Unassembled WGS sequence"/>
</dbReference>
<evidence type="ECO:0000256" key="4">
    <source>
        <dbReference type="ARBA" id="ARBA00023136"/>
    </source>
</evidence>
<comment type="similarity">
    <text evidence="5">Belongs to the SAT4 family.</text>
</comment>
<keyword evidence="4 7" id="KW-0472">Membrane</keyword>
<feature type="transmembrane region" description="Helical" evidence="7">
    <location>
        <begin position="128"/>
        <end position="149"/>
    </location>
</feature>
<feature type="transmembrane region" description="Helical" evidence="7">
    <location>
        <begin position="221"/>
        <end position="243"/>
    </location>
</feature>
<dbReference type="EMBL" id="PKMI01000001">
    <property type="protein sequence ID" value="RBA22838.1"/>
    <property type="molecule type" value="Genomic_DNA"/>
</dbReference>
<evidence type="ECO:0000256" key="3">
    <source>
        <dbReference type="ARBA" id="ARBA00022989"/>
    </source>
</evidence>
<proteinExistence type="inferred from homology"/>
<dbReference type="GO" id="GO:0016020">
    <property type="term" value="C:membrane"/>
    <property type="evidence" value="ECO:0007669"/>
    <property type="project" value="UniProtKB-SubCell"/>
</dbReference>
<feature type="region of interest" description="Disordered" evidence="6">
    <location>
        <begin position="294"/>
        <end position="336"/>
    </location>
</feature>
<evidence type="ECO:0000256" key="1">
    <source>
        <dbReference type="ARBA" id="ARBA00004141"/>
    </source>
</evidence>
<comment type="subcellular location">
    <subcellularLocation>
        <location evidence="1">Membrane</location>
        <topology evidence="1">Multi-pass membrane protein</topology>
    </subcellularLocation>
</comment>
<dbReference type="PANTHER" id="PTHR33048">
    <property type="entry name" value="PTH11-LIKE INTEGRAL MEMBRANE PROTEIN (AFU_ORTHOLOGUE AFUA_5G11245)"/>
    <property type="match status" value="1"/>
</dbReference>